<evidence type="ECO:0000256" key="1">
    <source>
        <dbReference type="SAM" id="MobiDB-lite"/>
    </source>
</evidence>
<accession>A0A8R7NW03</accession>
<organism evidence="2 3">
    <name type="scientific">Triticum urartu</name>
    <name type="common">Red wild einkorn</name>
    <name type="synonym">Crithodium urartu</name>
    <dbReference type="NCBI Taxonomy" id="4572"/>
    <lineage>
        <taxon>Eukaryota</taxon>
        <taxon>Viridiplantae</taxon>
        <taxon>Streptophyta</taxon>
        <taxon>Embryophyta</taxon>
        <taxon>Tracheophyta</taxon>
        <taxon>Spermatophyta</taxon>
        <taxon>Magnoliopsida</taxon>
        <taxon>Liliopsida</taxon>
        <taxon>Poales</taxon>
        <taxon>Poaceae</taxon>
        <taxon>BOP clade</taxon>
        <taxon>Pooideae</taxon>
        <taxon>Triticodae</taxon>
        <taxon>Triticeae</taxon>
        <taxon>Triticinae</taxon>
        <taxon>Triticum</taxon>
    </lineage>
</organism>
<name>A0A8R7NW03_TRIUA</name>
<feature type="region of interest" description="Disordered" evidence="1">
    <location>
        <begin position="1"/>
        <end position="26"/>
    </location>
</feature>
<dbReference type="AlphaFoldDB" id="A0A8R7NW03"/>
<dbReference type="Proteomes" id="UP000015106">
    <property type="component" value="Chromosome 1"/>
</dbReference>
<sequence length="184" mass="20296">MSAKRKPGRSPAAAANATAQAKEDDAGGLFSSRSSAYLGLQALRDIQSNDLLLYSKTGRLSKRYSEDFGEALRVFSPSKTGCLSKIRRLCLGMGFPLISCLEGPIQFIIRNKRELYKQSTLQMPFCSLYKTMTSSQPRSSTAKNSSCQTVFFMYTIILKTAGSTGSCWNPALTHLACHCRWLLI</sequence>
<reference evidence="2" key="2">
    <citation type="submission" date="2018-03" db="EMBL/GenBank/DDBJ databases">
        <title>The Triticum urartu genome reveals the dynamic nature of wheat genome evolution.</title>
        <authorList>
            <person name="Ling H."/>
            <person name="Ma B."/>
            <person name="Shi X."/>
            <person name="Liu H."/>
            <person name="Dong L."/>
            <person name="Sun H."/>
            <person name="Cao Y."/>
            <person name="Gao Q."/>
            <person name="Zheng S."/>
            <person name="Li Y."/>
            <person name="Yu Y."/>
            <person name="Du H."/>
            <person name="Qi M."/>
            <person name="Li Y."/>
            <person name="Yu H."/>
            <person name="Cui Y."/>
            <person name="Wang N."/>
            <person name="Chen C."/>
            <person name="Wu H."/>
            <person name="Zhao Y."/>
            <person name="Zhang J."/>
            <person name="Li Y."/>
            <person name="Zhou W."/>
            <person name="Zhang B."/>
            <person name="Hu W."/>
            <person name="Eijk M."/>
            <person name="Tang J."/>
            <person name="Witsenboer H."/>
            <person name="Zhao S."/>
            <person name="Li Z."/>
            <person name="Zhang A."/>
            <person name="Wang D."/>
            <person name="Liang C."/>
        </authorList>
    </citation>
    <scope>NUCLEOTIDE SEQUENCE [LARGE SCALE GENOMIC DNA]</scope>
    <source>
        <strain evidence="2">cv. G1812</strain>
    </source>
</reference>
<dbReference type="EnsemblPlants" id="TuG1812G0100000422.01.T01">
    <property type="protein sequence ID" value="TuG1812G0100000422.01.T01"/>
    <property type="gene ID" value="TuG1812G0100000422.01"/>
</dbReference>
<reference evidence="2" key="3">
    <citation type="submission" date="2022-06" db="UniProtKB">
        <authorList>
            <consortium name="EnsemblPlants"/>
        </authorList>
    </citation>
    <scope>IDENTIFICATION</scope>
</reference>
<proteinExistence type="predicted"/>
<protein>
    <submittedName>
        <fullName evidence="2">Uncharacterized protein</fullName>
    </submittedName>
</protein>
<dbReference type="Gramene" id="TuG1812G0100000422.01.T01">
    <property type="protein sequence ID" value="TuG1812G0100000422.01.T01"/>
    <property type="gene ID" value="TuG1812G0100000422.01"/>
</dbReference>
<keyword evidence="3" id="KW-1185">Reference proteome</keyword>
<reference evidence="3" key="1">
    <citation type="journal article" date="2013" name="Nature">
        <title>Draft genome of the wheat A-genome progenitor Triticum urartu.</title>
        <authorList>
            <person name="Ling H.Q."/>
            <person name="Zhao S."/>
            <person name="Liu D."/>
            <person name="Wang J."/>
            <person name="Sun H."/>
            <person name="Zhang C."/>
            <person name="Fan H."/>
            <person name="Li D."/>
            <person name="Dong L."/>
            <person name="Tao Y."/>
            <person name="Gao C."/>
            <person name="Wu H."/>
            <person name="Li Y."/>
            <person name="Cui Y."/>
            <person name="Guo X."/>
            <person name="Zheng S."/>
            <person name="Wang B."/>
            <person name="Yu K."/>
            <person name="Liang Q."/>
            <person name="Yang W."/>
            <person name="Lou X."/>
            <person name="Chen J."/>
            <person name="Feng M."/>
            <person name="Jian J."/>
            <person name="Zhang X."/>
            <person name="Luo G."/>
            <person name="Jiang Y."/>
            <person name="Liu J."/>
            <person name="Wang Z."/>
            <person name="Sha Y."/>
            <person name="Zhang B."/>
            <person name="Wu H."/>
            <person name="Tang D."/>
            <person name="Shen Q."/>
            <person name="Xue P."/>
            <person name="Zou S."/>
            <person name="Wang X."/>
            <person name="Liu X."/>
            <person name="Wang F."/>
            <person name="Yang Y."/>
            <person name="An X."/>
            <person name="Dong Z."/>
            <person name="Zhang K."/>
            <person name="Zhang X."/>
            <person name="Luo M.C."/>
            <person name="Dvorak J."/>
            <person name="Tong Y."/>
            <person name="Wang J."/>
            <person name="Yang H."/>
            <person name="Li Z."/>
            <person name="Wang D."/>
            <person name="Zhang A."/>
            <person name="Wang J."/>
        </authorList>
    </citation>
    <scope>NUCLEOTIDE SEQUENCE</scope>
    <source>
        <strain evidence="3">cv. G1812</strain>
    </source>
</reference>
<evidence type="ECO:0000313" key="2">
    <source>
        <dbReference type="EnsemblPlants" id="TuG1812G0100000422.01.T01"/>
    </source>
</evidence>
<evidence type="ECO:0000313" key="3">
    <source>
        <dbReference type="Proteomes" id="UP000015106"/>
    </source>
</evidence>